<feature type="region of interest" description="Disordered" evidence="7">
    <location>
        <begin position="901"/>
        <end position="937"/>
    </location>
</feature>
<dbReference type="CDD" id="cd02257">
    <property type="entry name" value="Peptidase_C19"/>
    <property type="match status" value="1"/>
</dbReference>
<protein>
    <recommendedName>
        <fullName evidence="2">ubiquitinyl hydrolase 1</fullName>
        <ecNumber evidence="2">3.4.19.12</ecNumber>
    </recommendedName>
</protein>
<proteinExistence type="predicted"/>
<feature type="compositionally biased region" description="Polar residues" evidence="7">
    <location>
        <begin position="454"/>
        <end position="467"/>
    </location>
</feature>
<evidence type="ECO:0000256" key="5">
    <source>
        <dbReference type="ARBA" id="ARBA00022801"/>
    </source>
</evidence>
<keyword evidence="4" id="KW-0833">Ubl conjugation pathway</keyword>
<dbReference type="Gene3D" id="3.90.70.10">
    <property type="entry name" value="Cysteine proteinases"/>
    <property type="match status" value="1"/>
</dbReference>
<feature type="compositionally biased region" description="Polar residues" evidence="7">
    <location>
        <begin position="48"/>
        <end position="61"/>
    </location>
</feature>
<dbReference type="PANTHER" id="PTHR24006">
    <property type="entry name" value="UBIQUITIN CARBOXYL-TERMINAL HYDROLASE"/>
    <property type="match status" value="1"/>
</dbReference>
<feature type="compositionally biased region" description="Low complexity" evidence="7">
    <location>
        <begin position="692"/>
        <end position="709"/>
    </location>
</feature>
<evidence type="ECO:0000256" key="7">
    <source>
        <dbReference type="SAM" id="MobiDB-lite"/>
    </source>
</evidence>
<feature type="region of interest" description="Disordered" evidence="7">
    <location>
        <begin position="314"/>
        <end position="517"/>
    </location>
</feature>
<dbReference type="PROSITE" id="PS00973">
    <property type="entry name" value="USP_2"/>
    <property type="match status" value="1"/>
</dbReference>
<sequence length="1162" mass="125009">MPTSSALPPPSNSSQPPTPYQPQTDPSNSPSTSNNPPPQPPPSMPTFASINSGSYPSTMISGPSYLGPNNHYMYQQQQQQQQYYPPQPPRHAQAHNLPYNSSALYNNHNINRFQDQSYNSHQHQHQTHFAPIYHQQSYGGYPAISMNGGGGGGGPGPATMQNGYGGGASGYQVEAYQHIPYGAYSQQYPVPPEPYQQYPTHSGSNEEGEGIGGPQQLPVPPITHIPPNFPTHDLGINGHALPPLPHQSFHPAYPPNHPYAYGVGVGYPGYQPQQQPMTYGGYGGYQEGYIPPTSVSSSSSRSFGKSLNPAAAGFSFTPSSAPGSRANSQPSFTPLPNDNPRNSASEQSSEPTSANSNNREPPTQQTIPNGHAEYSENSHIDTNISFGDEAGDISSHSGLGLTTQLDTSVSSSAPSTNPNQSSSTTNGTASTAATTASSPVSLRTPKAPEADLPTLTSPKSLQTQQEGFNFVGEGLAGLTSPTPGVTARSISIPSTGSSSSNGKKRASRSYSTPVGPLRLFSYRPDHVQESGNTYSASARKCIPKSVRIEDVRVEDEKKTRKSNRGKPEPSKKKAILIVGDQNKKYLQPRGSRGDHKFIFGEADPLDLDIPAAANLVKASEPEIPSPMPETKVSTPQPEPSVPQQKAKPFSWASLVRGPAASSSSTPSKLPSPAKSTISLPAQESKAGPSRLPVSDVSPTSPSSVTGTLTSPPPVEKKKAPFNYAAAAAAGAAMSPQEELAKLLSEGVKGKGKETGQATVPRGLINTGNMCFANTILQVLVYCSPFTELFEELGKRLKADLARKTPLLEAMIIFLREFNAPFPPPSAPVFNGSLPNGSGTPKGKGKDPRREAFIPENVYDAMKENKRFDSMRRGHQEDAEEYLGFFLNTLHEELLYVLSRTQTTRHVSNSSTNGDSEHRQIERPVSPGAGDDSGWLEVGKKQKTHVVRATESKESAVSRLFGGTIRSLLKTPGSKDSVTLEPFQPLQLDIQSPSVLNIEDALKHLTEPETVGGVWSSTRNMQVEATKQMYIEQFPQVWILHLKRFVYDPTEHSVVKRNKAVGYGIDLAVPPEIISPGRRGAGTIKYRLFGVVYHHGASASGGHYTVAVSRQDGAGWIHFDDENVTNIPKEDVIVSKEEAESGKMGLIGGREKTAYLLFYQRIR</sequence>
<reference evidence="9 10" key="1">
    <citation type="submission" date="2024-01" db="EMBL/GenBank/DDBJ databases">
        <title>Comparative genomics of Cryptococcus and Kwoniella reveals pathogenesis evolution and contrasting modes of karyotype evolution via chromosome fusion or intercentromeric recombination.</title>
        <authorList>
            <person name="Coelho M.A."/>
            <person name="David-Palma M."/>
            <person name="Shea T."/>
            <person name="Bowers K."/>
            <person name="McGinley-Smith S."/>
            <person name="Mohammad A.W."/>
            <person name="Gnirke A."/>
            <person name="Yurkov A.M."/>
            <person name="Nowrousian M."/>
            <person name="Sun S."/>
            <person name="Cuomo C.A."/>
            <person name="Heitman J."/>
        </authorList>
    </citation>
    <scope>NUCLEOTIDE SEQUENCE [LARGE SCALE GENOMIC DNA]</scope>
    <source>
        <strain evidence="9">CBS 11374</strain>
    </source>
</reference>
<feature type="region of interest" description="Disordered" evidence="7">
    <location>
        <begin position="1"/>
        <end position="70"/>
    </location>
</feature>
<dbReference type="Proteomes" id="UP001329825">
    <property type="component" value="Chromosome 1"/>
</dbReference>
<feature type="compositionally biased region" description="Low complexity" evidence="7">
    <location>
        <begin position="489"/>
        <end position="500"/>
    </location>
</feature>
<feature type="region of interest" description="Disordered" evidence="7">
    <location>
        <begin position="530"/>
        <end position="594"/>
    </location>
</feature>
<evidence type="ECO:0000313" key="9">
    <source>
        <dbReference type="EMBL" id="WRT63814.1"/>
    </source>
</evidence>
<feature type="compositionally biased region" description="Low complexity" evidence="7">
    <location>
        <begin position="658"/>
        <end position="676"/>
    </location>
</feature>
<feature type="compositionally biased region" description="Pro residues" evidence="7">
    <location>
        <begin position="7"/>
        <end position="20"/>
    </location>
</feature>
<feature type="compositionally biased region" description="Polar residues" evidence="7">
    <location>
        <begin position="901"/>
        <end position="913"/>
    </location>
</feature>
<dbReference type="SUPFAM" id="SSF54001">
    <property type="entry name" value="Cysteine proteinases"/>
    <property type="match status" value="1"/>
</dbReference>
<name>A0ABZ1CRH6_9TREE</name>
<evidence type="ECO:0000256" key="2">
    <source>
        <dbReference type="ARBA" id="ARBA00012759"/>
    </source>
</evidence>
<evidence type="ECO:0000259" key="8">
    <source>
        <dbReference type="PROSITE" id="PS50235"/>
    </source>
</evidence>
<evidence type="ECO:0000256" key="3">
    <source>
        <dbReference type="ARBA" id="ARBA00022670"/>
    </source>
</evidence>
<evidence type="ECO:0000256" key="6">
    <source>
        <dbReference type="ARBA" id="ARBA00022807"/>
    </source>
</evidence>
<dbReference type="InterPro" id="IPR038765">
    <property type="entry name" value="Papain-like_cys_pep_sf"/>
</dbReference>
<feature type="compositionally biased region" description="Polar residues" evidence="7">
    <location>
        <begin position="394"/>
        <end position="409"/>
    </location>
</feature>
<dbReference type="PANTHER" id="PTHR24006:SF687">
    <property type="entry name" value="UBIQUITIN CARBOXYL-TERMINAL HYDROLASE 10"/>
    <property type="match status" value="1"/>
</dbReference>
<feature type="region of interest" description="Disordered" evidence="7">
    <location>
        <begin position="831"/>
        <end position="850"/>
    </location>
</feature>
<feature type="region of interest" description="Disordered" evidence="7">
    <location>
        <begin position="619"/>
        <end position="715"/>
    </location>
</feature>
<feature type="compositionally biased region" description="Low complexity" evidence="7">
    <location>
        <begin position="410"/>
        <end position="438"/>
    </location>
</feature>
<keyword evidence="10" id="KW-1185">Reference proteome</keyword>
<dbReference type="EMBL" id="CP141881">
    <property type="protein sequence ID" value="WRT63814.1"/>
    <property type="molecule type" value="Genomic_DNA"/>
</dbReference>
<dbReference type="RefSeq" id="XP_062788554.1">
    <property type="nucleotide sequence ID" value="XM_062932503.1"/>
</dbReference>
<feature type="compositionally biased region" description="Polar residues" evidence="7">
    <location>
        <begin position="316"/>
        <end position="368"/>
    </location>
</feature>
<dbReference type="InterPro" id="IPR050164">
    <property type="entry name" value="Peptidase_C19"/>
</dbReference>
<dbReference type="InterPro" id="IPR028889">
    <property type="entry name" value="USP"/>
</dbReference>
<feature type="compositionally biased region" description="Pro residues" evidence="7">
    <location>
        <begin position="35"/>
        <end position="44"/>
    </location>
</feature>
<keyword evidence="6" id="KW-0788">Thiol protease</keyword>
<gene>
    <name evidence="9" type="ORF">IL334_000739</name>
</gene>
<accession>A0ABZ1CRH6</accession>
<keyword evidence="5" id="KW-0378">Hydrolase</keyword>
<comment type="catalytic activity">
    <reaction evidence="1">
        <text>Thiol-dependent hydrolysis of ester, thioester, amide, peptide and isopeptide bonds formed by the C-terminal Gly of ubiquitin (a 76-residue protein attached to proteins as an intracellular targeting signal).</text>
        <dbReference type="EC" id="3.4.19.12"/>
    </reaction>
</comment>
<keyword evidence="3" id="KW-0645">Protease</keyword>
<feature type="region of interest" description="Disordered" evidence="7">
    <location>
        <begin position="76"/>
        <end position="95"/>
    </location>
</feature>
<organism evidence="9 10">
    <name type="scientific">Kwoniella shivajii</name>
    <dbReference type="NCBI Taxonomy" id="564305"/>
    <lineage>
        <taxon>Eukaryota</taxon>
        <taxon>Fungi</taxon>
        <taxon>Dikarya</taxon>
        <taxon>Basidiomycota</taxon>
        <taxon>Agaricomycotina</taxon>
        <taxon>Tremellomycetes</taxon>
        <taxon>Tremellales</taxon>
        <taxon>Cryptococcaceae</taxon>
        <taxon>Kwoniella</taxon>
    </lineage>
</organism>
<feature type="compositionally biased region" description="Basic and acidic residues" evidence="7">
    <location>
        <begin position="546"/>
        <end position="558"/>
    </location>
</feature>
<dbReference type="EC" id="3.4.19.12" evidence="2"/>
<dbReference type="PROSITE" id="PS50235">
    <property type="entry name" value="USP_3"/>
    <property type="match status" value="1"/>
</dbReference>
<dbReference type="GeneID" id="87952870"/>
<evidence type="ECO:0000256" key="1">
    <source>
        <dbReference type="ARBA" id="ARBA00000707"/>
    </source>
</evidence>
<dbReference type="InterPro" id="IPR001394">
    <property type="entry name" value="Peptidase_C19_UCH"/>
</dbReference>
<evidence type="ECO:0000256" key="4">
    <source>
        <dbReference type="ARBA" id="ARBA00022786"/>
    </source>
</evidence>
<feature type="domain" description="USP" evidence="8">
    <location>
        <begin position="761"/>
        <end position="1161"/>
    </location>
</feature>
<dbReference type="InterPro" id="IPR018200">
    <property type="entry name" value="USP_CS"/>
</dbReference>
<feature type="compositionally biased region" description="Low complexity" evidence="7">
    <location>
        <begin position="21"/>
        <end position="34"/>
    </location>
</feature>
<dbReference type="Pfam" id="PF00443">
    <property type="entry name" value="UCH"/>
    <property type="match status" value="1"/>
</dbReference>
<evidence type="ECO:0000313" key="10">
    <source>
        <dbReference type="Proteomes" id="UP001329825"/>
    </source>
</evidence>